<gene>
    <name evidence="2" type="ORF">M1L60_02255</name>
</gene>
<evidence type="ECO:0000313" key="2">
    <source>
        <dbReference type="EMBL" id="MCO8269409.1"/>
    </source>
</evidence>
<comment type="caution">
    <text evidence="2">The sequence shown here is derived from an EMBL/GenBank/DDBJ whole genome shotgun (WGS) entry which is preliminary data.</text>
</comment>
<sequence>MFDSAERDKLALILHGIRHAGHCPILVDAELYAAREPISAVLVDGVRGHHRTLDGSPAHVIVDDVIVLTAAGREQLVGRAKPGAARTLSEPLAVEAVWPDALDITRRLEFAGLYREIAEQGLTSLAGSWSSVLDATFKHRTRQVLAALPQPRHAVVTAELPARTLPVDVWVKAPGDTHSHGVFWVPRGQDIAPAVHQAMRPTPDGRLCLVEEDVRSIVGGERTDVAVTVLDGRAVHATVRTQSQAGRPTNSRHGGRSVAVDPGLLPTRIQRLAVDAVTATGNRYGSADIFGDWAAPVVGEVNVMPGGRSPGFLARVIDPLVAAYVSEIERRVTKASPARYRVPRH</sequence>
<keyword evidence="3" id="KW-1185">Reference proteome</keyword>
<proteinExistence type="predicted"/>
<dbReference type="EMBL" id="JAMYJR010000002">
    <property type="protein sequence ID" value="MCO8269409.1"/>
    <property type="molecule type" value="Genomic_DNA"/>
</dbReference>
<accession>A0ABT1DEZ5</accession>
<protein>
    <recommendedName>
        <fullName evidence="4">ATP-grasp domain-containing protein</fullName>
    </recommendedName>
</protein>
<organism evidence="2 3">
    <name type="scientific">Paractinoplanes aksuensis</name>
    <dbReference type="NCBI Taxonomy" id="2939490"/>
    <lineage>
        <taxon>Bacteria</taxon>
        <taxon>Bacillati</taxon>
        <taxon>Actinomycetota</taxon>
        <taxon>Actinomycetes</taxon>
        <taxon>Micromonosporales</taxon>
        <taxon>Micromonosporaceae</taxon>
        <taxon>Paractinoplanes</taxon>
    </lineage>
</organism>
<dbReference type="Proteomes" id="UP001523369">
    <property type="component" value="Unassembled WGS sequence"/>
</dbReference>
<evidence type="ECO:0008006" key="4">
    <source>
        <dbReference type="Google" id="ProtNLM"/>
    </source>
</evidence>
<dbReference type="Gene3D" id="3.30.470.20">
    <property type="entry name" value="ATP-grasp fold, B domain"/>
    <property type="match status" value="1"/>
</dbReference>
<dbReference type="SUPFAM" id="SSF56059">
    <property type="entry name" value="Glutathione synthetase ATP-binding domain-like"/>
    <property type="match status" value="1"/>
</dbReference>
<evidence type="ECO:0000313" key="3">
    <source>
        <dbReference type="Proteomes" id="UP001523369"/>
    </source>
</evidence>
<feature type="compositionally biased region" description="Polar residues" evidence="1">
    <location>
        <begin position="241"/>
        <end position="252"/>
    </location>
</feature>
<feature type="region of interest" description="Disordered" evidence="1">
    <location>
        <begin position="241"/>
        <end position="260"/>
    </location>
</feature>
<evidence type="ECO:0000256" key="1">
    <source>
        <dbReference type="SAM" id="MobiDB-lite"/>
    </source>
</evidence>
<name>A0ABT1DEZ5_9ACTN</name>
<dbReference type="RefSeq" id="WP_253235555.1">
    <property type="nucleotide sequence ID" value="NZ_JAMYJR010000002.1"/>
</dbReference>
<reference evidence="2 3" key="1">
    <citation type="submission" date="2022-06" db="EMBL/GenBank/DDBJ databases">
        <title>New Species of the Genus Actinoplanes, ActinopZanes ferrugineus.</title>
        <authorList>
            <person name="Ding P."/>
        </authorList>
    </citation>
    <scope>NUCLEOTIDE SEQUENCE [LARGE SCALE GENOMIC DNA]</scope>
    <source>
        <strain evidence="2 3">TRM88003</strain>
    </source>
</reference>